<name>A0AAD6XJP3_9AGAR</name>
<keyword evidence="2" id="KW-1185">Reference proteome</keyword>
<dbReference type="EMBL" id="JARJCN010000041">
    <property type="protein sequence ID" value="KAJ7083317.1"/>
    <property type="molecule type" value="Genomic_DNA"/>
</dbReference>
<dbReference type="Proteomes" id="UP001222325">
    <property type="component" value="Unassembled WGS sequence"/>
</dbReference>
<sequence>MSAGTSSQLSRARRTKRVERFTPDNRLLLAISPGSQILTMRGDIFSRCRRGVIICRVARTSTLGTQHLPGNLHLSNHAAPQPRSPRHLVPVQSPCLRSTTHAPVFKLSRLYADLCTAFAQRRPLPNANHHACVFPRELTVRIGVLAQGAVCVGRMLVMPPVASAPARPPHRRTLSRGVPHLPAMEDAVVQMTHVGMPSGWLVMLDLWLRAHLQPAASLPLPTTHATVDDAHLARRLPSAESADLKRPRASWSAAHRLAAPRATLSVSLSSRAGAPPALS</sequence>
<proteinExistence type="predicted"/>
<comment type="caution">
    <text evidence="1">The sequence shown here is derived from an EMBL/GenBank/DDBJ whole genome shotgun (WGS) entry which is preliminary data.</text>
</comment>
<accession>A0AAD6XJP3</accession>
<organism evidence="1 2">
    <name type="scientific">Mycena belliarum</name>
    <dbReference type="NCBI Taxonomy" id="1033014"/>
    <lineage>
        <taxon>Eukaryota</taxon>
        <taxon>Fungi</taxon>
        <taxon>Dikarya</taxon>
        <taxon>Basidiomycota</taxon>
        <taxon>Agaricomycotina</taxon>
        <taxon>Agaricomycetes</taxon>
        <taxon>Agaricomycetidae</taxon>
        <taxon>Agaricales</taxon>
        <taxon>Marasmiineae</taxon>
        <taxon>Mycenaceae</taxon>
        <taxon>Mycena</taxon>
    </lineage>
</organism>
<evidence type="ECO:0000313" key="2">
    <source>
        <dbReference type="Proteomes" id="UP001222325"/>
    </source>
</evidence>
<dbReference type="AlphaFoldDB" id="A0AAD6XJP3"/>
<gene>
    <name evidence="1" type="ORF">B0H15DRAFT_952012</name>
</gene>
<evidence type="ECO:0000313" key="1">
    <source>
        <dbReference type="EMBL" id="KAJ7083317.1"/>
    </source>
</evidence>
<protein>
    <submittedName>
        <fullName evidence="1">Uncharacterized protein</fullName>
    </submittedName>
</protein>
<reference evidence="1" key="1">
    <citation type="submission" date="2023-03" db="EMBL/GenBank/DDBJ databases">
        <title>Massive genome expansion in bonnet fungi (Mycena s.s.) driven by repeated elements and novel gene families across ecological guilds.</title>
        <authorList>
            <consortium name="Lawrence Berkeley National Laboratory"/>
            <person name="Harder C.B."/>
            <person name="Miyauchi S."/>
            <person name="Viragh M."/>
            <person name="Kuo A."/>
            <person name="Thoen E."/>
            <person name="Andreopoulos B."/>
            <person name="Lu D."/>
            <person name="Skrede I."/>
            <person name="Drula E."/>
            <person name="Henrissat B."/>
            <person name="Morin E."/>
            <person name="Kohler A."/>
            <person name="Barry K."/>
            <person name="LaButti K."/>
            <person name="Morin E."/>
            <person name="Salamov A."/>
            <person name="Lipzen A."/>
            <person name="Mereny Z."/>
            <person name="Hegedus B."/>
            <person name="Baldrian P."/>
            <person name="Stursova M."/>
            <person name="Weitz H."/>
            <person name="Taylor A."/>
            <person name="Grigoriev I.V."/>
            <person name="Nagy L.G."/>
            <person name="Martin F."/>
            <person name="Kauserud H."/>
        </authorList>
    </citation>
    <scope>NUCLEOTIDE SEQUENCE</scope>
    <source>
        <strain evidence="1">CBHHK173m</strain>
    </source>
</reference>